<dbReference type="RefSeq" id="WP_025306146.1">
    <property type="nucleotide sequence ID" value="NZ_CP007028.1"/>
</dbReference>
<dbReference type="HOGENOM" id="CLU_2221989_0_0_0"/>
<dbReference type="AlphaFoldDB" id="W0DHX7"/>
<dbReference type="STRING" id="75906.THERU_04905"/>
<dbReference type="EMBL" id="CP007028">
    <property type="protein sequence ID" value="AHE96842.1"/>
    <property type="molecule type" value="Genomic_DNA"/>
</dbReference>
<keyword evidence="2" id="KW-1185">Reference proteome</keyword>
<evidence type="ECO:0008006" key="3">
    <source>
        <dbReference type="Google" id="ProtNLM"/>
    </source>
</evidence>
<dbReference type="KEGG" id="trd:THERU_04905"/>
<evidence type="ECO:0000313" key="2">
    <source>
        <dbReference type="Proteomes" id="UP000018914"/>
    </source>
</evidence>
<dbReference type="Proteomes" id="UP000018914">
    <property type="component" value="Chromosome"/>
</dbReference>
<proteinExistence type="predicted"/>
<dbReference type="PATRIC" id="fig|75906.3.peg.956"/>
<evidence type="ECO:0000313" key="1">
    <source>
        <dbReference type="EMBL" id="AHE96842.1"/>
    </source>
</evidence>
<organism evidence="2">
    <name type="scientific">Thermocrinis ruber</name>
    <dbReference type="NCBI Taxonomy" id="75906"/>
    <lineage>
        <taxon>Bacteria</taxon>
        <taxon>Pseudomonadati</taxon>
        <taxon>Aquificota</taxon>
        <taxon>Aquificia</taxon>
        <taxon>Aquificales</taxon>
        <taxon>Aquificaceae</taxon>
        <taxon>Thermocrinis</taxon>
    </lineage>
</organism>
<gene>
    <name evidence="1" type="ORF">THERU_04905</name>
</gene>
<name>W0DHX7_9AQUI</name>
<reference evidence="1 2" key="1">
    <citation type="submission" date="2013-12" db="EMBL/GenBank/DDBJ databases">
        <authorList>
            <consortium name="DOE Joint Genome Institute"/>
            <person name="Eisen J."/>
            <person name="Huntemann M."/>
            <person name="Han J."/>
            <person name="Chen A."/>
            <person name="Kyrpides N."/>
            <person name="Mavromatis K."/>
            <person name="Markowitz V."/>
            <person name="Palaniappan K."/>
            <person name="Ivanova N."/>
            <person name="Schaumberg A."/>
            <person name="Pati A."/>
            <person name="Liolios K."/>
            <person name="Nordberg H.P."/>
            <person name="Cantor M.N."/>
            <person name="Hua S.X."/>
            <person name="Woyke T."/>
        </authorList>
    </citation>
    <scope>NUCLEOTIDE SEQUENCE [LARGE SCALE GENOMIC DNA]</scope>
    <source>
        <strain evidence="1 2">DSM 23557</strain>
    </source>
</reference>
<protein>
    <recommendedName>
        <fullName evidence="3">Transposase</fullName>
    </recommendedName>
</protein>
<sequence>MKNHIYSLYQMVLKSITSYLGVDQEKKRAGRPPKVSDLQLCALFILSYITNTPVFTLAKSLIDPNIKSYHLFRKTRTQKVYRLLKEYRNRRILSILFAKLLLGKKR</sequence>
<accession>W0DHX7</accession>